<dbReference type="AlphaFoldDB" id="A0AAW1TPH5"/>
<sequence length="301" mass="35346">MFQSWYLTCDTHYFLIVPFLTYLLWRKPKLGFLFCGILTFASLVTHFLTIYLNEEDPFLLLFMKVLRDPVLNKTFKTIYIPSHMRISPYLVGVIGGFVKFQMRSSAFKIAMRNVVFMWVIGLATGFAILFSSFLFYLPTENKDYTLHGFYGSFHHFLWSVCISALIVMVSENHGQWVAPYLNWRPWILLSRITYSAFLCHGGVQLYTSAIQRTPMYVGLFNIFYYAAADIVFAYLLGFCLSLVFESPILELERIILKKQFSTSKNIEETEQSHERKQDLKEVKDIYIPRIQKEISWNSYKL</sequence>
<keyword evidence="1" id="KW-0472">Membrane</keyword>
<dbReference type="PANTHER" id="PTHR11161:SF71">
    <property type="entry name" value="NOSE RESISTANT-TO-FLUOXETINE PROTEIN N-TERMINAL DOMAIN-CONTAINING PROTEIN"/>
    <property type="match status" value="1"/>
</dbReference>
<dbReference type="PANTHER" id="PTHR11161">
    <property type="entry name" value="O-ACYLTRANSFERASE"/>
    <property type="match status" value="1"/>
</dbReference>
<dbReference type="InterPro" id="IPR052728">
    <property type="entry name" value="O2_lipid_transport_reg"/>
</dbReference>
<feature type="transmembrane region" description="Helical" evidence="1">
    <location>
        <begin position="149"/>
        <end position="170"/>
    </location>
</feature>
<feature type="transmembrane region" description="Helical" evidence="1">
    <location>
        <begin position="191"/>
        <end position="210"/>
    </location>
</feature>
<dbReference type="Proteomes" id="UP001431783">
    <property type="component" value="Unassembled WGS sequence"/>
</dbReference>
<evidence type="ECO:0008006" key="4">
    <source>
        <dbReference type="Google" id="ProtNLM"/>
    </source>
</evidence>
<reference evidence="2 3" key="1">
    <citation type="submission" date="2023-03" db="EMBL/GenBank/DDBJ databases">
        <title>Genome insight into feeding habits of ladybird beetles.</title>
        <authorList>
            <person name="Li H.-S."/>
            <person name="Huang Y.-H."/>
            <person name="Pang H."/>
        </authorList>
    </citation>
    <scope>NUCLEOTIDE SEQUENCE [LARGE SCALE GENOMIC DNA]</scope>
    <source>
        <strain evidence="2">SYSU_2023b</strain>
        <tissue evidence="2">Whole body</tissue>
    </source>
</reference>
<dbReference type="EMBL" id="JARQZJ010000002">
    <property type="protein sequence ID" value="KAK9869957.1"/>
    <property type="molecule type" value="Genomic_DNA"/>
</dbReference>
<proteinExistence type="predicted"/>
<comment type="caution">
    <text evidence="2">The sequence shown here is derived from an EMBL/GenBank/DDBJ whole genome shotgun (WGS) entry which is preliminary data.</text>
</comment>
<keyword evidence="1" id="KW-1133">Transmembrane helix</keyword>
<feature type="transmembrane region" description="Helical" evidence="1">
    <location>
        <begin position="114"/>
        <end position="137"/>
    </location>
</feature>
<feature type="transmembrane region" description="Helical" evidence="1">
    <location>
        <begin position="32"/>
        <end position="52"/>
    </location>
</feature>
<organism evidence="2 3">
    <name type="scientific">Henosepilachna vigintioctopunctata</name>
    <dbReference type="NCBI Taxonomy" id="420089"/>
    <lineage>
        <taxon>Eukaryota</taxon>
        <taxon>Metazoa</taxon>
        <taxon>Ecdysozoa</taxon>
        <taxon>Arthropoda</taxon>
        <taxon>Hexapoda</taxon>
        <taxon>Insecta</taxon>
        <taxon>Pterygota</taxon>
        <taxon>Neoptera</taxon>
        <taxon>Endopterygota</taxon>
        <taxon>Coleoptera</taxon>
        <taxon>Polyphaga</taxon>
        <taxon>Cucujiformia</taxon>
        <taxon>Coccinelloidea</taxon>
        <taxon>Coccinellidae</taxon>
        <taxon>Epilachninae</taxon>
        <taxon>Epilachnini</taxon>
        <taxon>Henosepilachna</taxon>
    </lineage>
</organism>
<keyword evidence="1" id="KW-0812">Transmembrane</keyword>
<evidence type="ECO:0000313" key="3">
    <source>
        <dbReference type="Proteomes" id="UP001431783"/>
    </source>
</evidence>
<feature type="transmembrane region" description="Helical" evidence="1">
    <location>
        <begin position="222"/>
        <end position="244"/>
    </location>
</feature>
<feature type="transmembrane region" description="Helical" evidence="1">
    <location>
        <begin position="6"/>
        <end position="25"/>
    </location>
</feature>
<evidence type="ECO:0000256" key="1">
    <source>
        <dbReference type="SAM" id="Phobius"/>
    </source>
</evidence>
<name>A0AAW1TPH5_9CUCU</name>
<keyword evidence="3" id="KW-1185">Reference proteome</keyword>
<accession>A0AAW1TPH5</accession>
<protein>
    <recommendedName>
        <fullName evidence="4">Acyltransferase 3 domain-containing protein</fullName>
    </recommendedName>
</protein>
<feature type="transmembrane region" description="Helical" evidence="1">
    <location>
        <begin position="86"/>
        <end position="102"/>
    </location>
</feature>
<gene>
    <name evidence="2" type="ORF">WA026_006055</name>
</gene>
<evidence type="ECO:0000313" key="2">
    <source>
        <dbReference type="EMBL" id="KAK9869957.1"/>
    </source>
</evidence>